<feature type="region of interest" description="Disordered" evidence="1">
    <location>
        <begin position="66"/>
        <end position="88"/>
    </location>
</feature>
<sequence>LASGHLQAQKLHVLYLHLALAPDLEEGQAGRDRLHQPLSWRTPSALGAQRQVLIFHKSYGHCLRDTQLDPKSQRQAEPRALATTAGST</sequence>
<dbReference type="Proteomes" id="UP001266305">
    <property type="component" value="Unassembled WGS sequence"/>
</dbReference>
<dbReference type="EMBL" id="JASSZA010000013">
    <property type="protein sequence ID" value="KAK2095167.1"/>
    <property type="molecule type" value="Genomic_DNA"/>
</dbReference>
<evidence type="ECO:0000313" key="3">
    <source>
        <dbReference type="Proteomes" id="UP001266305"/>
    </source>
</evidence>
<feature type="compositionally biased region" description="Basic and acidic residues" evidence="1">
    <location>
        <begin position="66"/>
        <end position="77"/>
    </location>
</feature>
<name>A0ABQ9UFU5_SAGOE</name>
<accession>A0ABQ9UFU5</accession>
<proteinExistence type="predicted"/>
<reference evidence="2 3" key="1">
    <citation type="submission" date="2023-05" db="EMBL/GenBank/DDBJ databases">
        <title>B98-5 Cell Line De Novo Hybrid Assembly: An Optical Mapping Approach.</title>
        <authorList>
            <person name="Kananen K."/>
            <person name="Auerbach J.A."/>
            <person name="Kautto E."/>
            <person name="Blachly J.S."/>
        </authorList>
    </citation>
    <scope>NUCLEOTIDE SEQUENCE [LARGE SCALE GENOMIC DNA]</scope>
    <source>
        <strain evidence="2">B95-8</strain>
        <tissue evidence="2">Cell line</tissue>
    </source>
</reference>
<protein>
    <submittedName>
        <fullName evidence="2">Uncharacterized protein</fullName>
    </submittedName>
</protein>
<gene>
    <name evidence="2" type="ORF">P7K49_026583</name>
</gene>
<feature type="non-terminal residue" evidence="2">
    <location>
        <position position="1"/>
    </location>
</feature>
<organism evidence="2 3">
    <name type="scientific">Saguinus oedipus</name>
    <name type="common">Cotton-top tamarin</name>
    <name type="synonym">Oedipomidas oedipus</name>
    <dbReference type="NCBI Taxonomy" id="9490"/>
    <lineage>
        <taxon>Eukaryota</taxon>
        <taxon>Metazoa</taxon>
        <taxon>Chordata</taxon>
        <taxon>Craniata</taxon>
        <taxon>Vertebrata</taxon>
        <taxon>Euteleostomi</taxon>
        <taxon>Mammalia</taxon>
        <taxon>Eutheria</taxon>
        <taxon>Euarchontoglires</taxon>
        <taxon>Primates</taxon>
        <taxon>Haplorrhini</taxon>
        <taxon>Platyrrhini</taxon>
        <taxon>Cebidae</taxon>
        <taxon>Callitrichinae</taxon>
        <taxon>Saguinus</taxon>
    </lineage>
</organism>
<keyword evidence="3" id="KW-1185">Reference proteome</keyword>
<evidence type="ECO:0000313" key="2">
    <source>
        <dbReference type="EMBL" id="KAK2095167.1"/>
    </source>
</evidence>
<evidence type="ECO:0000256" key="1">
    <source>
        <dbReference type="SAM" id="MobiDB-lite"/>
    </source>
</evidence>
<comment type="caution">
    <text evidence="2">The sequence shown here is derived from an EMBL/GenBank/DDBJ whole genome shotgun (WGS) entry which is preliminary data.</text>
</comment>